<dbReference type="PROSITE" id="PS51635">
    <property type="entry name" value="PNPLA"/>
    <property type="match status" value="1"/>
</dbReference>
<protein>
    <submittedName>
        <fullName evidence="6">Acyl transferase/acyl hydrolase/lysophospholipase</fullName>
    </submittedName>
</protein>
<feature type="active site" description="Proton acceptor" evidence="4">
    <location>
        <position position="210"/>
    </location>
</feature>
<dbReference type="GO" id="GO:0016042">
    <property type="term" value="P:lipid catabolic process"/>
    <property type="evidence" value="ECO:0007669"/>
    <property type="project" value="UniProtKB-UniRule"/>
</dbReference>
<evidence type="ECO:0000256" key="4">
    <source>
        <dbReference type="PROSITE-ProRule" id="PRU01161"/>
    </source>
</evidence>
<dbReference type="PANTHER" id="PTHR24185:SF1">
    <property type="entry name" value="CALCIUM-INDEPENDENT PHOSPHOLIPASE A2-GAMMA"/>
    <property type="match status" value="1"/>
</dbReference>
<evidence type="ECO:0000256" key="2">
    <source>
        <dbReference type="ARBA" id="ARBA00022963"/>
    </source>
</evidence>
<dbReference type="AlphaFoldDB" id="A0AAD4BKL8"/>
<dbReference type="GO" id="GO:0019369">
    <property type="term" value="P:arachidonate metabolic process"/>
    <property type="evidence" value="ECO:0007669"/>
    <property type="project" value="TreeGrafter"/>
</dbReference>
<keyword evidence="7" id="KW-1185">Reference proteome</keyword>
<evidence type="ECO:0000313" key="7">
    <source>
        <dbReference type="Proteomes" id="UP001194468"/>
    </source>
</evidence>
<evidence type="ECO:0000256" key="3">
    <source>
        <dbReference type="ARBA" id="ARBA00023098"/>
    </source>
</evidence>
<feature type="short sequence motif" description="GXSXG" evidence="4">
    <location>
        <begin position="53"/>
        <end position="57"/>
    </location>
</feature>
<proteinExistence type="predicted"/>
<dbReference type="Proteomes" id="UP001194468">
    <property type="component" value="Unassembled WGS sequence"/>
</dbReference>
<name>A0AAD4BKL8_BOLED</name>
<evidence type="ECO:0000256" key="1">
    <source>
        <dbReference type="ARBA" id="ARBA00022801"/>
    </source>
</evidence>
<feature type="active site" description="Nucleophile" evidence="4">
    <location>
        <position position="55"/>
    </location>
</feature>
<keyword evidence="3 4" id="KW-0443">Lipid metabolism</keyword>
<dbReference type="GO" id="GO:0016740">
    <property type="term" value="F:transferase activity"/>
    <property type="evidence" value="ECO:0007669"/>
    <property type="project" value="UniProtKB-KW"/>
</dbReference>
<comment type="caution">
    <text evidence="4">Lacks conserved residue(s) required for the propagation of feature annotation.</text>
</comment>
<dbReference type="PANTHER" id="PTHR24185">
    <property type="entry name" value="CALCIUM-INDEPENDENT PHOSPHOLIPASE A2-GAMMA"/>
    <property type="match status" value="1"/>
</dbReference>
<dbReference type="SUPFAM" id="SSF52151">
    <property type="entry name" value="FabD/lysophospholipase-like"/>
    <property type="match status" value="1"/>
</dbReference>
<reference evidence="6" key="1">
    <citation type="submission" date="2019-10" db="EMBL/GenBank/DDBJ databases">
        <authorList>
            <consortium name="DOE Joint Genome Institute"/>
            <person name="Kuo A."/>
            <person name="Miyauchi S."/>
            <person name="Kiss E."/>
            <person name="Drula E."/>
            <person name="Kohler A."/>
            <person name="Sanchez-Garcia M."/>
            <person name="Andreopoulos B."/>
            <person name="Barry K.W."/>
            <person name="Bonito G."/>
            <person name="Buee M."/>
            <person name="Carver A."/>
            <person name="Chen C."/>
            <person name="Cichocki N."/>
            <person name="Clum A."/>
            <person name="Culley D."/>
            <person name="Crous P.W."/>
            <person name="Fauchery L."/>
            <person name="Girlanda M."/>
            <person name="Hayes R."/>
            <person name="Keri Z."/>
            <person name="LaButti K."/>
            <person name="Lipzen A."/>
            <person name="Lombard V."/>
            <person name="Magnuson J."/>
            <person name="Maillard F."/>
            <person name="Morin E."/>
            <person name="Murat C."/>
            <person name="Nolan M."/>
            <person name="Ohm R."/>
            <person name="Pangilinan J."/>
            <person name="Pereira M."/>
            <person name="Perotto S."/>
            <person name="Peter M."/>
            <person name="Riley R."/>
            <person name="Sitrit Y."/>
            <person name="Stielow B."/>
            <person name="Szollosi G."/>
            <person name="Zifcakova L."/>
            <person name="Stursova M."/>
            <person name="Spatafora J.W."/>
            <person name="Tedersoo L."/>
            <person name="Vaario L.-M."/>
            <person name="Yamada A."/>
            <person name="Yan M."/>
            <person name="Wang P."/>
            <person name="Xu J."/>
            <person name="Bruns T."/>
            <person name="Baldrian P."/>
            <person name="Vilgalys R."/>
            <person name="Henrissat B."/>
            <person name="Grigoriev I.V."/>
            <person name="Hibbett D."/>
            <person name="Nagy L.G."/>
            <person name="Martin F.M."/>
        </authorList>
    </citation>
    <scope>NUCLEOTIDE SEQUENCE</scope>
    <source>
        <strain evidence="6">BED1</strain>
    </source>
</reference>
<keyword evidence="6" id="KW-0808">Transferase</keyword>
<dbReference type="InterPro" id="IPR016035">
    <property type="entry name" value="Acyl_Trfase/lysoPLipase"/>
</dbReference>
<dbReference type="Gene3D" id="3.40.1090.10">
    <property type="entry name" value="Cytosolic phospholipase A2 catalytic domain"/>
    <property type="match status" value="1"/>
</dbReference>
<dbReference type="Pfam" id="PF01734">
    <property type="entry name" value="Patatin"/>
    <property type="match status" value="1"/>
</dbReference>
<keyword evidence="1 4" id="KW-0378">Hydrolase</keyword>
<evidence type="ECO:0000313" key="6">
    <source>
        <dbReference type="EMBL" id="KAF8433701.1"/>
    </source>
</evidence>
<dbReference type="InterPro" id="IPR002641">
    <property type="entry name" value="PNPLA_dom"/>
</dbReference>
<organism evidence="6 7">
    <name type="scientific">Boletus edulis BED1</name>
    <dbReference type="NCBI Taxonomy" id="1328754"/>
    <lineage>
        <taxon>Eukaryota</taxon>
        <taxon>Fungi</taxon>
        <taxon>Dikarya</taxon>
        <taxon>Basidiomycota</taxon>
        <taxon>Agaricomycotina</taxon>
        <taxon>Agaricomycetes</taxon>
        <taxon>Agaricomycetidae</taxon>
        <taxon>Boletales</taxon>
        <taxon>Boletineae</taxon>
        <taxon>Boletaceae</taxon>
        <taxon>Boletoideae</taxon>
        <taxon>Boletus</taxon>
    </lineage>
</organism>
<dbReference type="GO" id="GO:0016020">
    <property type="term" value="C:membrane"/>
    <property type="evidence" value="ECO:0007669"/>
    <property type="project" value="TreeGrafter"/>
</dbReference>
<accession>A0AAD4BKL8</accession>
<dbReference type="GO" id="GO:0046486">
    <property type="term" value="P:glycerolipid metabolic process"/>
    <property type="evidence" value="ECO:0007669"/>
    <property type="project" value="UniProtKB-ARBA"/>
</dbReference>
<feature type="short sequence motif" description="GXGXXG" evidence="4">
    <location>
        <begin position="13"/>
        <end position="18"/>
    </location>
</feature>
<dbReference type="EMBL" id="WHUW01000032">
    <property type="protein sequence ID" value="KAF8433701.1"/>
    <property type="molecule type" value="Genomic_DNA"/>
</dbReference>
<comment type="caution">
    <text evidence="6">The sequence shown here is derived from an EMBL/GenBank/DDBJ whole genome shotgun (WGS) entry which is preliminary data.</text>
</comment>
<feature type="domain" description="PNPLA" evidence="5">
    <location>
        <begin position="9"/>
        <end position="224"/>
    </location>
</feature>
<sequence length="300" mass="32848">MVKARKYILSLDGGGFRGLSSLIILNHLMRMLVDDPDEEPVPSPSQVFDLVCGTSTGGIIAILLGRLGLDCSTAISVYKELGPRVFGMDEGKMWSQIAAGEGFSSIAFETFLAEVVETYTDGPNTPMKILKSERHVKHRTTDVFVTTIYAGTGSASAVPYRLRSYATPRGGTTCVLPDNIPWTIREAVRATSATPMYFTPLEIGLQAFQDAAASGFNNPTLEVLAEAALRWPREDPEFVVISLGTGLTSLLRNSNRKGREKLGNAAIAEEKFEQLWMQLIAVANDTENTHLEVARRFAEW</sequence>
<gene>
    <name evidence="6" type="ORF">L210DRAFT_3632990</name>
</gene>
<dbReference type="GO" id="GO:0047499">
    <property type="term" value="F:calcium-independent phospholipase A2 activity"/>
    <property type="evidence" value="ECO:0007669"/>
    <property type="project" value="TreeGrafter"/>
</dbReference>
<keyword evidence="2 4" id="KW-0442">Lipid degradation</keyword>
<evidence type="ECO:0000259" key="5">
    <source>
        <dbReference type="PROSITE" id="PS51635"/>
    </source>
</evidence>
<reference evidence="6" key="2">
    <citation type="journal article" date="2020" name="Nat. Commun.">
        <title>Large-scale genome sequencing of mycorrhizal fungi provides insights into the early evolution of symbiotic traits.</title>
        <authorList>
            <person name="Miyauchi S."/>
            <person name="Kiss E."/>
            <person name="Kuo A."/>
            <person name="Drula E."/>
            <person name="Kohler A."/>
            <person name="Sanchez-Garcia M."/>
            <person name="Morin E."/>
            <person name="Andreopoulos B."/>
            <person name="Barry K.W."/>
            <person name="Bonito G."/>
            <person name="Buee M."/>
            <person name="Carver A."/>
            <person name="Chen C."/>
            <person name="Cichocki N."/>
            <person name="Clum A."/>
            <person name="Culley D."/>
            <person name="Crous P.W."/>
            <person name="Fauchery L."/>
            <person name="Girlanda M."/>
            <person name="Hayes R.D."/>
            <person name="Keri Z."/>
            <person name="LaButti K."/>
            <person name="Lipzen A."/>
            <person name="Lombard V."/>
            <person name="Magnuson J."/>
            <person name="Maillard F."/>
            <person name="Murat C."/>
            <person name="Nolan M."/>
            <person name="Ohm R.A."/>
            <person name="Pangilinan J."/>
            <person name="Pereira M.F."/>
            <person name="Perotto S."/>
            <person name="Peter M."/>
            <person name="Pfister S."/>
            <person name="Riley R."/>
            <person name="Sitrit Y."/>
            <person name="Stielow J.B."/>
            <person name="Szollosi G."/>
            <person name="Zifcakova L."/>
            <person name="Stursova M."/>
            <person name="Spatafora J.W."/>
            <person name="Tedersoo L."/>
            <person name="Vaario L.M."/>
            <person name="Yamada A."/>
            <person name="Yan M."/>
            <person name="Wang P."/>
            <person name="Xu J."/>
            <person name="Bruns T."/>
            <person name="Baldrian P."/>
            <person name="Vilgalys R."/>
            <person name="Dunand C."/>
            <person name="Henrissat B."/>
            <person name="Grigoriev I.V."/>
            <person name="Hibbett D."/>
            <person name="Nagy L.G."/>
            <person name="Martin F.M."/>
        </authorList>
    </citation>
    <scope>NUCLEOTIDE SEQUENCE</scope>
    <source>
        <strain evidence="6">BED1</strain>
    </source>
</reference>